<organism evidence="3 4">
    <name type="scientific">Ogataea polymorpha</name>
    <dbReference type="NCBI Taxonomy" id="460523"/>
    <lineage>
        <taxon>Eukaryota</taxon>
        <taxon>Fungi</taxon>
        <taxon>Dikarya</taxon>
        <taxon>Ascomycota</taxon>
        <taxon>Saccharomycotina</taxon>
        <taxon>Pichiomycetes</taxon>
        <taxon>Pichiales</taxon>
        <taxon>Pichiaceae</taxon>
        <taxon>Ogataea</taxon>
    </lineage>
</organism>
<protein>
    <recommendedName>
        <fullName evidence="5">Transcription factor IIIC 90kDa subunit N-terminal domain-containing protein</fullName>
    </recommendedName>
</protein>
<accession>A0A9P8PSD4</accession>
<evidence type="ECO:0000259" key="2">
    <source>
        <dbReference type="Pfam" id="PF12660"/>
    </source>
</evidence>
<dbReference type="Proteomes" id="UP000788993">
    <property type="component" value="Unassembled WGS sequence"/>
</dbReference>
<evidence type="ECO:0000313" key="4">
    <source>
        <dbReference type="Proteomes" id="UP000788993"/>
    </source>
</evidence>
<evidence type="ECO:0000313" key="3">
    <source>
        <dbReference type="EMBL" id="KAH3677396.1"/>
    </source>
</evidence>
<dbReference type="AlphaFoldDB" id="A0A9P8PSD4"/>
<name>A0A9P8PSD4_9ASCO</name>
<comment type="caution">
    <text evidence="3">The sequence shown here is derived from an EMBL/GenBank/DDBJ whole genome shotgun (WGS) entry which is preliminary data.</text>
</comment>
<reference evidence="3" key="2">
    <citation type="submission" date="2021-01" db="EMBL/GenBank/DDBJ databases">
        <authorList>
            <person name="Schikora-Tamarit M.A."/>
        </authorList>
    </citation>
    <scope>NUCLEOTIDE SEQUENCE</scope>
    <source>
        <strain evidence="3">NCAIM Y.01608</strain>
    </source>
</reference>
<dbReference type="InterPro" id="IPR024764">
    <property type="entry name" value="TFIIIC_Znf"/>
</dbReference>
<reference evidence="3" key="1">
    <citation type="journal article" date="2021" name="Open Biol.">
        <title>Shared evolutionary footprints suggest mitochondrial oxidative damage underlies multiple complex I losses in fungi.</title>
        <authorList>
            <person name="Schikora-Tamarit M.A."/>
            <person name="Marcet-Houben M."/>
            <person name="Nosek J."/>
            <person name="Gabaldon T."/>
        </authorList>
    </citation>
    <scope>NUCLEOTIDE SEQUENCE</scope>
    <source>
        <strain evidence="3">NCAIM Y.01608</strain>
    </source>
</reference>
<gene>
    <name evidence="3" type="ORF">OGATHE_000870</name>
</gene>
<evidence type="ECO:0008006" key="5">
    <source>
        <dbReference type="Google" id="ProtNLM"/>
    </source>
</evidence>
<dbReference type="Pfam" id="PF12657">
    <property type="entry name" value="TFIIIC_delta"/>
    <property type="match status" value="1"/>
</dbReference>
<feature type="domain" description="Transcription factor IIIC putative zinc-finger" evidence="2">
    <location>
        <begin position="567"/>
        <end position="632"/>
    </location>
</feature>
<dbReference type="EMBL" id="JAEUBD010000108">
    <property type="protein sequence ID" value="KAH3677396.1"/>
    <property type="molecule type" value="Genomic_DNA"/>
</dbReference>
<proteinExistence type="predicted"/>
<dbReference type="InterPro" id="IPR024761">
    <property type="entry name" value="TFIIIC_delta_N"/>
</dbReference>
<feature type="domain" description="Transcription factor IIIC 90kDa subunit N-terminal" evidence="1">
    <location>
        <begin position="85"/>
        <end position="406"/>
    </location>
</feature>
<dbReference type="Pfam" id="PF12660">
    <property type="entry name" value="zf-TFIIIC"/>
    <property type="match status" value="1"/>
</dbReference>
<sequence>MLDDLVLSRCQGASGDLICWSTDGYISLPFRKEFFILRPKTSDEISEISDVFTLTRLAGSISELPNALDETVCTDEEICVGQLQDPTTTSVIEARWSSSGVGENKQCVLSIVTDTGNAFIFEQDGLNNWKVRHNVIDVLKKDENIDLQRIVKYSQLKRLRVKSIGWFHHLHSSLLTAPVWPLEVSSTFVLCTENNSAWIYRMGSSLSRLLEIQLPDTKVRKCEVSDWTTNGKSLEAFVVFELVTNELIAQQIEYNKENKEFVAKEQFSIHPPSPILVSQFTLSTFDGNSYCTITSGILQCVQLSTRKTVSHPLSSVVSISSIIHKENLIILSNSHKDLIFGVVDWSNNKIHLDEYDYRRFIQNEHPLAAKLNELNKVRPFRIMALSYNPTKDFIALIHAQRSQNTIDSRNISLKEDYSLAIVPVSKPVTLHLSSINYSPPYIEQLCVLWPYENLKNIKFETPLAPILPSDLDLALSELYLSEQIQGMRLGNLLQAHSFDITLLKILAHAVVNHISTHQPQLDDCDTLLYNNYLQFLGQPPLASKKTVTLNIPGLNATETFSLDAPFDSDTITSEQNHTWLRCSATLLPLFTTKLLVCETSGKRIISPVSPHIGPLTRKILEGLQICFFSGGRWIRK</sequence>
<keyword evidence="4" id="KW-1185">Reference proteome</keyword>
<evidence type="ECO:0000259" key="1">
    <source>
        <dbReference type="Pfam" id="PF12657"/>
    </source>
</evidence>